<evidence type="ECO:0000313" key="2">
    <source>
        <dbReference type="Proteomes" id="UP000054845"/>
    </source>
</evidence>
<dbReference type="EMBL" id="CCYA01000254">
    <property type="protein sequence ID" value="CEH17370.1"/>
    <property type="molecule type" value="Genomic_DNA"/>
</dbReference>
<sequence>MPPSTRDTRAPGEEITAIRLYLSRLQASARRLKRQFGPFIFTSEQHPTLLLLDGILPALRSSGQLEFLYPVDQALLIRASLILASNI</sequence>
<name>A0A0N7LAS1_9BASI</name>
<dbReference type="Proteomes" id="UP000054845">
    <property type="component" value="Unassembled WGS sequence"/>
</dbReference>
<accession>A0A0N7LAS1</accession>
<organism evidence="1 2">
    <name type="scientific">Ceraceosorus bombacis</name>
    <dbReference type="NCBI Taxonomy" id="401625"/>
    <lineage>
        <taxon>Eukaryota</taxon>
        <taxon>Fungi</taxon>
        <taxon>Dikarya</taxon>
        <taxon>Basidiomycota</taxon>
        <taxon>Ustilaginomycotina</taxon>
        <taxon>Exobasidiomycetes</taxon>
        <taxon>Ceraceosorales</taxon>
        <taxon>Ceraceosoraceae</taxon>
        <taxon>Ceraceosorus</taxon>
    </lineage>
</organism>
<proteinExistence type="predicted"/>
<evidence type="ECO:0000313" key="1">
    <source>
        <dbReference type="EMBL" id="CEH17370.1"/>
    </source>
</evidence>
<keyword evidence="2" id="KW-1185">Reference proteome</keyword>
<dbReference type="AlphaFoldDB" id="A0A0N7LAS1"/>
<reference evidence="1 2" key="1">
    <citation type="submission" date="2014-09" db="EMBL/GenBank/DDBJ databases">
        <authorList>
            <person name="Magalhaes I.L.F."/>
            <person name="Oliveira U."/>
            <person name="Santos F.R."/>
            <person name="Vidigal T.H.D.A."/>
            <person name="Brescovit A.D."/>
            <person name="Santos A.J."/>
        </authorList>
    </citation>
    <scope>NUCLEOTIDE SEQUENCE [LARGE SCALE GENOMIC DNA]</scope>
</reference>
<protein>
    <submittedName>
        <fullName evidence="1">Uncharacterized protein</fullName>
    </submittedName>
</protein>